<gene>
    <name evidence="1" type="ORF">ABID08_006138</name>
</gene>
<accession>A0ABV2MQL6</accession>
<dbReference type="Proteomes" id="UP001549077">
    <property type="component" value="Unassembled WGS sequence"/>
</dbReference>
<reference evidence="1 2" key="1">
    <citation type="submission" date="2024-06" db="EMBL/GenBank/DDBJ databases">
        <title>Genomic Encyclopedia of Type Strains, Phase IV (KMG-IV): sequencing the most valuable type-strain genomes for metagenomic binning, comparative biology and taxonomic classification.</title>
        <authorList>
            <person name="Goeker M."/>
        </authorList>
    </citation>
    <scope>NUCLEOTIDE SEQUENCE [LARGE SCALE GENOMIC DNA]</scope>
    <source>
        <strain evidence="1 2">DSM 29288</strain>
    </source>
</reference>
<comment type="caution">
    <text evidence="1">The sequence shown here is derived from an EMBL/GenBank/DDBJ whole genome shotgun (WGS) entry which is preliminary data.</text>
</comment>
<dbReference type="RefSeq" id="WP_168301675.1">
    <property type="nucleotide sequence ID" value="NZ_CP071610.1"/>
</dbReference>
<sequence>MAGDFDALNFPYIRIRDPEWLKKTLLVFPHVVRISPSKDAPPDSEEIVPFCKIKGRRGPLLRDLNLDDAGIWNDQYELQQRITAKLNEPGSTLVERFGREATISNPGLVRESSALWNDRLASRTFQMHGEKILPDLLRFLTMNELAWEPNYSDGRGYFEMHPLVGQAVMAALAFAAAERQGLQLVTEFPSIYGRTVLCSKEEILEPFLLGEAPKPSNADGNRDEAHQIARIIIYQRADTRALTPERLAALSNEWEAIAAFKATLEEMAADIPATISDSKVFEQRLGERADRVMSEWKSGKANLSAYVRVLFGEGSADELKDGLAKVAESALAEPVKGALVGGATTFSLYGVAAGLAIGIGMQSVKGFTGIRKRGREHRLRYLTMMERAGVSYQIS</sequence>
<evidence type="ECO:0000313" key="2">
    <source>
        <dbReference type="Proteomes" id="UP001549077"/>
    </source>
</evidence>
<organism evidence="1 2">
    <name type="scientific">Rhizobium binae</name>
    <dbReference type="NCBI Taxonomy" id="1138190"/>
    <lineage>
        <taxon>Bacteria</taxon>
        <taxon>Pseudomonadati</taxon>
        <taxon>Pseudomonadota</taxon>
        <taxon>Alphaproteobacteria</taxon>
        <taxon>Hyphomicrobiales</taxon>
        <taxon>Rhizobiaceae</taxon>
        <taxon>Rhizobium/Agrobacterium group</taxon>
        <taxon>Rhizobium</taxon>
    </lineage>
</organism>
<protein>
    <submittedName>
        <fullName evidence="1">Uncharacterized protein</fullName>
    </submittedName>
</protein>
<name>A0ABV2MQL6_9HYPH</name>
<dbReference type="GeneID" id="91152896"/>
<dbReference type="EMBL" id="JBEPMY010000035">
    <property type="protein sequence ID" value="MET3758754.1"/>
    <property type="molecule type" value="Genomic_DNA"/>
</dbReference>
<evidence type="ECO:0000313" key="1">
    <source>
        <dbReference type="EMBL" id="MET3758754.1"/>
    </source>
</evidence>
<keyword evidence="2" id="KW-1185">Reference proteome</keyword>
<proteinExistence type="predicted"/>